<dbReference type="GO" id="GO:0055085">
    <property type="term" value="P:transmembrane transport"/>
    <property type="evidence" value="ECO:0007669"/>
    <property type="project" value="InterPro"/>
</dbReference>
<keyword evidence="2" id="KW-0813">Transport</keyword>
<feature type="transmembrane region" description="Helical" evidence="7">
    <location>
        <begin position="264"/>
        <end position="283"/>
    </location>
</feature>
<dbReference type="PANTHER" id="PTHR43744:SF9">
    <property type="entry name" value="POLYGALACTURONAN_RHAMNOGALACTURONAN TRANSPORT SYSTEM PERMEASE PROTEIN YTCP"/>
    <property type="match status" value="1"/>
</dbReference>
<keyword evidence="3" id="KW-1003">Cell membrane</keyword>
<dbReference type="PANTHER" id="PTHR43744">
    <property type="entry name" value="ABC TRANSPORTER PERMEASE PROTEIN MG189-RELATED-RELATED"/>
    <property type="match status" value="1"/>
</dbReference>
<feature type="transmembrane region" description="Helical" evidence="7">
    <location>
        <begin position="142"/>
        <end position="163"/>
    </location>
</feature>
<keyword evidence="4 7" id="KW-0812">Transmembrane</keyword>
<dbReference type="SUPFAM" id="SSF161098">
    <property type="entry name" value="MetI-like"/>
    <property type="match status" value="1"/>
</dbReference>
<dbReference type="PROSITE" id="PS50928">
    <property type="entry name" value="ABC_TM1"/>
    <property type="match status" value="1"/>
</dbReference>
<dbReference type="Gene3D" id="1.10.3720.10">
    <property type="entry name" value="MetI-like"/>
    <property type="match status" value="1"/>
</dbReference>
<evidence type="ECO:0000259" key="8">
    <source>
        <dbReference type="PROSITE" id="PS50928"/>
    </source>
</evidence>
<dbReference type="GO" id="GO:0005886">
    <property type="term" value="C:plasma membrane"/>
    <property type="evidence" value="ECO:0007669"/>
    <property type="project" value="UniProtKB-SubCell"/>
</dbReference>
<dbReference type="CDD" id="cd06261">
    <property type="entry name" value="TM_PBP2"/>
    <property type="match status" value="1"/>
</dbReference>
<keyword evidence="5 7" id="KW-1133">Transmembrane helix</keyword>
<reference evidence="9" key="1">
    <citation type="submission" date="2020-07" db="EMBL/GenBank/DDBJ databases">
        <title>Vallitalea pronyensis genome.</title>
        <authorList>
            <person name="Postec A."/>
        </authorList>
    </citation>
    <scope>NUCLEOTIDE SEQUENCE</scope>
    <source>
        <strain evidence="9">FatNI3</strain>
    </source>
</reference>
<keyword evidence="10" id="KW-1185">Reference proteome</keyword>
<feature type="domain" description="ABC transmembrane type-1" evidence="8">
    <location>
        <begin position="71"/>
        <end position="289"/>
    </location>
</feature>
<evidence type="ECO:0000256" key="5">
    <source>
        <dbReference type="ARBA" id="ARBA00022989"/>
    </source>
</evidence>
<feature type="transmembrane region" description="Helical" evidence="7">
    <location>
        <begin position="80"/>
        <end position="100"/>
    </location>
</feature>
<dbReference type="AlphaFoldDB" id="A0A8J8MLK8"/>
<evidence type="ECO:0000256" key="6">
    <source>
        <dbReference type="ARBA" id="ARBA00023136"/>
    </source>
</evidence>
<evidence type="ECO:0000313" key="10">
    <source>
        <dbReference type="Proteomes" id="UP000683246"/>
    </source>
</evidence>
<evidence type="ECO:0000256" key="3">
    <source>
        <dbReference type="ARBA" id="ARBA00022475"/>
    </source>
</evidence>
<evidence type="ECO:0000256" key="1">
    <source>
        <dbReference type="ARBA" id="ARBA00004651"/>
    </source>
</evidence>
<proteinExistence type="predicted"/>
<accession>A0A8J8MLK8</accession>
<evidence type="ECO:0000256" key="7">
    <source>
        <dbReference type="SAM" id="Phobius"/>
    </source>
</evidence>
<evidence type="ECO:0000313" key="9">
    <source>
        <dbReference type="EMBL" id="QUI23769.1"/>
    </source>
</evidence>
<feature type="transmembrane region" description="Helical" evidence="7">
    <location>
        <begin position="112"/>
        <end position="130"/>
    </location>
</feature>
<keyword evidence="6 7" id="KW-0472">Membrane</keyword>
<gene>
    <name evidence="9" type="ORF">HZI73_16360</name>
</gene>
<protein>
    <submittedName>
        <fullName evidence="9">Carbohydrate ABC transporter permease</fullName>
    </submittedName>
</protein>
<dbReference type="InterPro" id="IPR000515">
    <property type="entry name" value="MetI-like"/>
</dbReference>
<dbReference type="KEGG" id="vpy:HZI73_16360"/>
<comment type="subcellular location">
    <subcellularLocation>
        <location evidence="1">Cell membrane</location>
        <topology evidence="1">Multi-pass membrane protein</topology>
    </subcellularLocation>
</comment>
<dbReference type="EMBL" id="CP058649">
    <property type="protein sequence ID" value="QUI23769.1"/>
    <property type="molecule type" value="Genomic_DNA"/>
</dbReference>
<dbReference type="InterPro" id="IPR035906">
    <property type="entry name" value="MetI-like_sf"/>
</dbReference>
<organism evidence="9 10">
    <name type="scientific">Vallitalea pronyensis</name>
    <dbReference type="NCBI Taxonomy" id="1348613"/>
    <lineage>
        <taxon>Bacteria</taxon>
        <taxon>Bacillati</taxon>
        <taxon>Bacillota</taxon>
        <taxon>Clostridia</taxon>
        <taxon>Lachnospirales</taxon>
        <taxon>Vallitaleaceae</taxon>
        <taxon>Vallitalea</taxon>
    </lineage>
</organism>
<dbReference type="RefSeq" id="WP_212694455.1">
    <property type="nucleotide sequence ID" value="NZ_CP058649.1"/>
</dbReference>
<sequence>MSVRRAKRVNYVTFINIFFVIFCLLLFVLPFLLVIAISFTDESALAEGYKLIPEKFSLEGYKVIFRNPTRLFNAYTVTTLQSFLGTFVGVLVMALCAYPLSRKSFKWRKPITFYVFFTMLFGGGLIPSYLLNTQYLNLRNNFWIYILPFMANAFYLIILRTFFQGISISLVEAAKIDGASELRTFFQIILPLSKPVLATISLLYLLDRWNDWFTSLVYITDDRLFSLQYLMQKVLRELEFIKQVASEGYNVVELDNFKPPSESMRFGMCIVAAGPMLLIFPFFQKYFVKGLTVGSIKG</sequence>
<feature type="transmembrane region" description="Helical" evidence="7">
    <location>
        <begin position="184"/>
        <end position="206"/>
    </location>
</feature>
<name>A0A8J8MLK8_9FIRM</name>
<evidence type="ECO:0000256" key="4">
    <source>
        <dbReference type="ARBA" id="ARBA00022692"/>
    </source>
</evidence>
<evidence type="ECO:0000256" key="2">
    <source>
        <dbReference type="ARBA" id="ARBA00022448"/>
    </source>
</evidence>
<feature type="transmembrane region" description="Helical" evidence="7">
    <location>
        <begin position="12"/>
        <end position="39"/>
    </location>
</feature>
<dbReference type="Proteomes" id="UP000683246">
    <property type="component" value="Chromosome"/>
</dbReference>